<proteinExistence type="predicted"/>
<reference evidence="1 2" key="1">
    <citation type="submission" date="2016-04" db="EMBL/GenBank/DDBJ databases">
        <title>Draft Genome Sequences of Staphylococcus capitis Strain H36, S. capitis Strain H65, S. cohnii Strain H62, S. hominis Strain H69, Mycobacterium iranicum Strain H39, Plantibacter sp. Strain H53, Pseudomonas oryzihabitans Strain H72, and Microbacterium sp. Strain H83, isolated from residential settings.</title>
        <authorList>
            <person name="Lymperopoulou D."/>
            <person name="Adams R.I."/>
            <person name="Lindow S."/>
            <person name="Coil D.A."/>
            <person name="Jospin G."/>
            <person name="Eisen J.A."/>
        </authorList>
    </citation>
    <scope>NUCLEOTIDE SEQUENCE [LARGE SCALE GENOMIC DNA]</scope>
    <source>
        <strain evidence="1 2">H39</strain>
    </source>
</reference>
<dbReference type="Proteomes" id="UP000078396">
    <property type="component" value="Unassembled WGS sequence"/>
</dbReference>
<dbReference type="InterPro" id="IPR019587">
    <property type="entry name" value="Polyketide_cyclase/dehydratase"/>
</dbReference>
<dbReference type="EMBL" id="LWCS01000032">
    <property type="protein sequence ID" value="OAN36759.1"/>
    <property type="molecule type" value="Genomic_DNA"/>
</dbReference>
<evidence type="ECO:0008006" key="3">
    <source>
        <dbReference type="Google" id="ProtNLM"/>
    </source>
</evidence>
<sequence>MIGGESLMADEVTDGSGERSVSVRTTISASAERVWSLISDVELLPRFSEELLSVAWIGDDRGLGARFTGTNFHPAMGQWTTQCQITQYMPPTLFGWSVGDPALPAARWRFDVLAVTSSSCVLSQTAELGPGRSGVTMLIDRDPAKANQVIAGRLDQFRTNMHATVVGIKELAEAAAIDETGPNPGSSP</sequence>
<dbReference type="AlphaFoldDB" id="A0A178LRZ3"/>
<accession>A0A178LRZ3</accession>
<organism evidence="1 2">
    <name type="scientific">Mycolicibacterium iranicum</name>
    <name type="common">Mycobacterium iranicum</name>
    <dbReference type="NCBI Taxonomy" id="912594"/>
    <lineage>
        <taxon>Bacteria</taxon>
        <taxon>Bacillati</taxon>
        <taxon>Actinomycetota</taxon>
        <taxon>Actinomycetes</taxon>
        <taxon>Mycobacteriales</taxon>
        <taxon>Mycobacteriaceae</taxon>
        <taxon>Mycolicibacterium</taxon>
    </lineage>
</organism>
<dbReference type="SUPFAM" id="SSF55961">
    <property type="entry name" value="Bet v1-like"/>
    <property type="match status" value="1"/>
</dbReference>
<dbReference type="Pfam" id="PF10604">
    <property type="entry name" value="Polyketide_cyc2"/>
    <property type="match status" value="1"/>
</dbReference>
<dbReference type="InterPro" id="IPR023393">
    <property type="entry name" value="START-like_dom_sf"/>
</dbReference>
<gene>
    <name evidence="1" type="ORF">A4X20_06070</name>
</gene>
<dbReference type="Gene3D" id="3.30.530.20">
    <property type="match status" value="1"/>
</dbReference>
<name>A0A178LRZ3_MYCIR</name>
<dbReference type="CDD" id="cd07812">
    <property type="entry name" value="SRPBCC"/>
    <property type="match status" value="1"/>
</dbReference>
<evidence type="ECO:0000313" key="2">
    <source>
        <dbReference type="Proteomes" id="UP000078396"/>
    </source>
</evidence>
<protein>
    <recommendedName>
        <fullName evidence="3">Cyclase</fullName>
    </recommendedName>
</protein>
<evidence type="ECO:0000313" key="1">
    <source>
        <dbReference type="EMBL" id="OAN36759.1"/>
    </source>
</evidence>
<comment type="caution">
    <text evidence="1">The sequence shown here is derived from an EMBL/GenBank/DDBJ whole genome shotgun (WGS) entry which is preliminary data.</text>
</comment>